<dbReference type="NCBIfam" id="TIGR00286">
    <property type="entry name" value="pyruvoyl-dependent arginine decarboxylase"/>
    <property type="match status" value="1"/>
</dbReference>
<comment type="similarity">
    <text evidence="2">Belongs to the pyruvoyl-dependent arginine decarboxylase family.</text>
</comment>
<dbReference type="SUPFAM" id="SSF56271">
    <property type="entry name" value="Pyruvoyl-dependent histidine and arginine decarboxylases"/>
    <property type="match status" value="1"/>
</dbReference>
<evidence type="ECO:0000256" key="1">
    <source>
        <dbReference type="ARBA" id="ARBA00001928"/>
    </source>
</evidence>
<keyword evidence="7" id="KW-0670">Pyruvate</keyword>
<reference evidence="9" key="1">
    <citation type="journal article" date="2005" name="Environ. Microbiol.">
        <title>Genetic and functional properties of uncultivated thermophilic crenarchaeotes from a subsurface gold mine as revealed by analysis of genome fragments.</title>
        <authorList>
            <person name="Nunoura T."/>
            <person name="Hirayama H."/>
            <person name="Takami H."/>
            <person name="Oida H."/>
            <person name="Nishi S."/>
            <person name="Shimamura S."/>
            <person name="Suzuki Y."/>
            <person name="Inagaki F."/>
            <person name="Takai K."/>
            <person name="Nealson K.H."/>
            <person name="Horikoshi K."/>
        </authorList>
    </citation>
    <scope>NUCLEOTIDE SEQUENCE</scope>
</reference>
<dbReference type="NCBIfam" id="NF009064">
    <property type="entry name" value="PRK12398.1"/>
    <property type="match status" value="1"/>
</dbReference>
<dbReference type="Gene3D" id="3.30.60.30">
    <property type="match status" value="1"/>
</dbReference>
<organism evidence="9">
    <name type="scientific">Acetithermum autotrophicum</name>
    <dbReference type="NCBI Taxonomy" id="1446466"/>
    <lineage>
        <taxon>Bacteria</taxon>
        <taxon>Candidatus Bipolaricaulota</taxon>
        <taxon>Candidatus Acetithermum</taxon>
    </lineage>
</organism>
<evidence type="ECO:0000256" key="7">
    <source>
        <dbReference type="ARBA" id="ARBA00023317"/>
    </source>
</evidence>
<evidence type="ECO:0000256" key="6">
    <source>
        <dbReference type="ARBA" id="ARBA00023239"/>
    </source>
</evidence>
<dbReference type="GO" id="GO:0006527">
    <property type="term" value="P:L-arginine catabolic process"/>
    <property type="evidence" value="ECO:0007669"/>
    <property type="project" value="InterPro"/>
</dbReference>
<proteinExistence type="inferred from homology"/>
<dbReference type="Gene3D" id="3.50.20.10">
    <property type="entry name" value="Pyruvoyl-Dependent Histidine Decarboxylase, subunit B"/>
    <property type="match status" value="1"/>
</dbReference>
<evidence type="ECO:0000256" key="4">
    <source>
        <dbReference type="ARBA" id="ARBA00014727"/>
    </source>
</evidence>
<dbReference type="EMBL" id="AP011800">
    <property type="protein sequence ID" value="BAL58409.1"/>
    <property type="molecule type" value="Genomic_DNA"/>
</dbReference>
<name>H5SQH3_ACEAU</name>
<dbReference type="InterPro" id="IPR016104">
    <property type="entry name" value="Pyr-dep_his/arg-deCO2ase"/>
</dbReference>
<dbReference type="Pfam" id="PF01862">
    <property type="entry name" value="PvlArgDC"/>
    <property type="match status" value="1"/>
</dbReference>
<dbReference type="SFLD" id="SFLDS00055">
    <property type="entry name" value="Pyruvoyl-Dependent_Histidine/A"/>
    <property type="match status" value="1"/>
</dbReference>
<protein>
    <recommendedName>
        <fullName evidence="4">Pyruvoyl-dependent arginine decarboxylase AaxB</fullName>
        <ecNumber evidence="3">4.1.1.19</ecNumber>
    </recommendedName>
</protein>
<evidence type="ECO:0000256" key="8">
    <source>
        <dbReference type="ARBA" id="ARBA00049309"/>
    </source>
</evidence>
<sequence>MNGFSWVPTRLFFTKGVGTHKEELRSFEAALRDAGIEKYNLVHVSSILPPRCKIIPKSEGLKELKPGQIVFVVIARCSSNEPRRLIAASIGCAVPADPDAYGYLSEHHAYGQNEKQAGDYAEDLAASMLASTLGIEFNDTANWDEKEQVWKMSGKIVRTRNETQTAIVNGDGWTTVVAAAVFLF</sequence>
<dbReference type="PIRSF" id="PIRSF005216">
    <property type="entry name" value="Pyruvoyl-dep_arg_deCO2ase"/>
    <property type="match status" value="1"/>
</dbReference>
<comment type="catalytic activity">
    <reaction evidence="8">
        <text>L-arginine + H(+) = agmatine + CO2</text>
        <dbReference type="Rhea" id="RHEA:17641"/>
        <dbReference type="ChEBI" id="CHEBI:15378"/>
        <dbReference type="ChEBI" id="CHEBI:16526"/>
        <dbReference type="ChEBI" id="CHEBI:32682"/>
        <dbReference type="ChEBI" id="CHEBI:58145"/>
        <dbReference type="EC" id="4.1.1.19"/>
    </reaction>
</comment>
<dbReference type="AlphaFoldDB" id="H5SQH3"/>
<keyword evidence="6" id="KW-0456">Lyase</keyword>
<dbReference type="PANTHER" id="PTHR40438:SF1">
    <property type="entry name" value="PYRUVOYL-DEPENDENT ARGININE DECARBOXYLASE"/>
    <property type="match status" value="1"/>
</dbReference>
<dbReference type="GO" id="GO:0008792">
    <property type="term" value="F:arginine decarboxylase activity"/>
    <property type="evidence" value="ECO:0007669"/>
    <property type="project" value="UniProtKB-EC"/>
</dbReference>
<dbReference type="InterPro" id="IPR002724">
    <property type="entry name" value="Pyruvoyl-dep_arg_deCO2ase"/>
</dbReference>
<comment type="cofactor">
    <cofactor evidence="1">
        <name>pyruvate</name>
        <dbReference type="ChEBI" id="CHEBI:15361"/>
    </cofactor>
</comment>
<dbReference type="EC" id="4.1.1.19" evidence="3"/>
<dbReference type="InterPro" id="IPR016105">
    <property type="entry name" value="Pyr-dep_his/arg-deCO2ase_sand"/>
</dbReference>
<accession>H5SQH3</accession>
<dbReference type="PANTHER" id="PTHR40438">
    <property type="entry name" value="PYRUVOYL-DEPENDENT ARGININE DECARBOXYLASE"/>
    <property type="match status" value="1"/>
</dbReference>
<evidence type="ECO:0000256" key="2">
    <source>
        <dbReference type="ARBA" id="ARBA00008611"/>
    </source>
</evidence>
<evidence type="ECO:0000256" key="5">
    <source>
        <dbReference type="ARBA" id="ARBA00022793"/>
    </source>
</evidence>
<reference evidence="9" key="2">
    <citation type="journal article" date="2012" name="PLoS ONE">
        <title>A Deeply Branching Thermophilic Bacterium with an Ancient Acetyl-CoA Pathway Dominates a Subsurface Ecosystem.</title>
        <authorList>
            <person name="Takami H."/>
            <person name="Noguchi H."/>
            <person name="Takaki Y."/>
            <person name="Uchiyama I."/>
            <person name="Toyoda A."/>
            <person name="Nishi S."/>
            <person name="Chee G.-J."/>
            <person name="Arai W."/>
            <person name="Nunoura T."/>
            <person name="Itoh T."/>
            <person name="Hattori M."/>
            <person name="Takai K."/>
        </authorList>
    </citation>
    <scope>NUCLEOTIDE SEQUENCE</scope>
</reference>
<dbReference type="SFLD" id="SFLDG01170">
    <property type="entry name" value="Pyruvoyl-dependent_arginine_de"/>
    <property type="match status" value="1"/>
</dbReference>
<evidence type="ECO:0000313" key="9">
    <source>
        <dbReference type="EMBL" id="BAL58409.1"/>
    </source>
</evidence>
<gene>
    <name evidence="9" type="ORF">HGMM_OP1C104</name>
</gene>
<evidence type="ECO:0000256" key="3">
    <source>
        <dbReference type="ARBA" id="ARBA00012426"/>
    </source>
</evidence>
<dbReference type="HAMAP" id="MF_01404">
    <property type="entry name" value="PvlArgDC"/>
    <property type="match status" value="1"/>
</dbReference>
<keyword evidence="5" id="KW-0210">Decarboxylase</keyword>